<dbReference type="Proteomes" id="UP001180020">
    <property type="component" value="Unassembled WGS sequence"/>
</dbReference>
<gene>
    <name evidence="1" type="ORF">QJS10_CPA06g01990</name>
</gene>
<dbReference type="AlphaFoldDB" id="A0AAV9EQ92"/>
<comment type="caution">
    <text evidence="1">The sequence shown here is derived from an EMBL/GenBank/DDBJ whole genome shotgun (WGS) entry which is preliminary data.</text>
</comment>
<reference evidence="1" key="2">
    <citation type="submission" date="2023-06" db="EMBL/GenBank/DDBJ databases">
        <authorList>
            <person name="Ma L."/>
            <person name="Liu K.-W."/>
            <person name="Li Z."/>
            <person name="Hsiao Y.-Y."/>
            <person name="Qi Y."/>
            <person name="Fu T."/>
            <person name="Tang G."/>
            <person name="Zhang D."/>
            <person name="Sun W.-H."/>
            <person name="Liu D.-K."/>
            <person name="Li Y."/>
            <person name="Chen G.-Z."/>
            <person name="Liu X.-D."/>
            <person name="Liao X.-Y."/>
            <person name="Jiang Y.-T."/>
            <person name="Yu X."/>
            <person name="Hao Y."/>
            <person name="Huang J."/>
            <person name="Zhao X.-W."/>
            <person name="Ke S."/>
            <person name="Chen Y.-Y."/>
            <person name="Wu W.-L."/>
            <person name="Hsu J.-L."/>
            <person name="Lin Y.-F."/>
            <person name="Huang M.-D."/>
            <person name="Li C.-Y."/>
            <person name="Huang L."/>
            <person name="Wang Z.-W."/>
            <person name="Zhao X."/>
            <person name="Zhong W.-Y."/>
            <person name="Peng D.-H."/>
            <person name="Ahmad S."/>
            <person name="Lan S."/>
            <person name="Zhang J.-S."/>
            <person name="Tsai W.-C."/>
            <person name="Van De Peer Y."/>
            <person name="Liu Z.-J."/>
        </authorList>
    </citation>
    <scope>NUCLEOTIDE SEQUENCE</scope>
    <source>
        <strain evidence="1">CP</strain>
        <tissue evidence="1">Leaves</tissue>
    </source>
</reference>
<organism evidence="1 2">
    <name type="scientific">Acorus calamus</name>
    <name type="common">Sweet flag</name>
    <dbReference type="NCBI Taxonomy" id="4465"/>
    <lineage>
        <taxon>Eukaryota</taxon>
        <taxon>Viridiplantae</taxon>
        <taxon>Streptophyta</taxon>
        <taxon>Embryophyta</taxon>
        <taxon>Tracheophyta</taxon>
        <taxon>Spermatophyta</taxon>
        <taxon>Magnoliopsida</taxon>
        <taxon>Liliopsida</taxon>
        <taxon>Acoraceae</taxon>
        <taxon>Acorus</taxon>
    </lineage>
</organism>
<reference evidence="1" key="1">
    <citation type="journal article" date="2023" name="Nat. Commun.">
        <title>Diploid and tetraploid genomes of Acorus and the evolution of monocots.</title>
        <authorList>
            <person name="Ma L."/>
            <person name="Liu K.W."/>
            <person name="Li Z."/>
            <person name="Hsiao Y.Y."/>
            <person name="Qi Y."/>
            <person name="Fu T."/>
            <person name="Tang G.D."/>
            <person name="Zhang D."/>
            <person name="Sun W.H."/>
            <person name="Liu D.K."/>
            <person name="Li Y."/>
            <person name="Chen G.Z."/>
            <person name="Liu X.D."/>
            <person name="Liao X.Y."/>
            <person name="Jiang Y.T."/>
            <person name="Yu X."/>
            <person name="Hao Y."/>
            <person name="Huang J."/>
            <person name="Zhao X.W."/>
            <person name="Ke S."/>
            <person name="Chen Y.Y."/>
            <person name="Wu W.L."/>
            <person name="Hsu J.L."/>
            <person name="Lin Y.F."/>
            <person name="Huang M.D."/>
            <person name="Li C.Y."/>
            <person name="Huang L."/>
            <person name="Wang Z.W."/>
            <person name="Zhao X."/>
            <person name="Zhong W.Y."/>
            <person name="Peng D.H."/>
            <person name="Ahmad S."/>
            <person name="Lan S."/>
            <person name="Zhang J.S."/>
            <person name="Tsai W.C."/>
            <person name="Van de Peer Y."/>
            <person name="Liu Z.J."/>
        </authorList>
    </citation>
    <scope>NUCLEOTIDE SEQUENCE</scope>
    <source>
        <strain evidence="1">CP</strain>
    </source>
</reference>
<evidence type="ECO:0000313" key="2">
    <source>
        <dbReference type="Proteomes" id="UP001180020"/>
    </source>
</evidence>
<sequence length="119" mass="13405">MRACRSLIELPEGNSSREVVEIIFCSSFRGSLGLERKEKLKVVEGGGDELIEGIEEWKVVEEEWGVKSKMDAGYGPLYRRRIAAAVQRSLSHVGVPIHPHLNLNGTCHDKKIEWTFENA</sequence>
<protein>
    <submittedName>
        <fullName evidence="1">Uncharacterized protein</fullName>
    </submittedName>
</protein>
<accession>A0AAV9EQ92</accession>
<dbReference type="EMBL" id="JAUJYO010000006">
    <property type="protein sequence ID" value="KAK1315271.1"/>
    <property type="molecule type" value="Genomic_DNA"/>
</dbReference>
<evidence type="ECO:0000313" key="1">
    <source>
        <dbReference type="EMBL" id="KAK1315271.1"/>
    </source>
</evidence>
<keyword evidence="2" id="KW-1185">Reference proteome</keyword>
<proteinExistence type="predicted"/>
<name>A0AAV9EQ92_ACOCL</name>